<dbReference type="Proteomes" id="UP000319941">
    <property type="component" value="Unassembled WGS sequence"/>
</dbReference>
<keyword evidence="2" id="KW-1185">Reference proteome</keyword>
<name>A0A558HQ80_9GAMM</name>
<sequence>MKLVLHPGHSKCGSTTLQKAIIKNRKLLESHGYVIPDPQMRTNGDDGFNPNGETPRAFFRHGMEQKDLAPLKASLARLKKKYGHTSKTVLISAENLVNQLGSPSGLNIHRLLRDTFDSHEVIYYIRRQDQFIMSAWQQWGYKKGLSLDVFVEQALKAKNPNYRVIASAFSNLYGKDNVTVVPLLRGSLFEGDLVSDFFARLGIKSGVQKPVDSTDNKSLNPYLCEALSKVNHIFRDIHDETIKHQLEQYASGHPGLYRRNDEYLSPASRQRILKEYAKDNQFISDNFIGNDDWCTYQGSSASSSSDSLSEALDVMTLTFSKIMSKDC</sequence>
<protein>
    <submittedName>
        <fullName evidence="1">Uncharacterized protein</fullName>
    </submittedName>
</protein>
<dbReference type="InterPro" id="IPR027417">
    <property type="entry name" value="P-loop_NTPase"/>
</dbReference>
<gene>
    <name evidence="1" type="ORF">FQP86_07040</name>
</gene>
<organism evidence="1 2">
    <name type="scientific">Cobetia crustatorum</name>
    <dbReference type="NCBI Taxonomy" id="553385"/>
    <lineage>
        <taxon>Bacteria</taxon>
        <taxon>Pseudomonadati</taxon>
        <taxon>Pseudomonadota</taxon>
        <taxon>Gammaproteobacteria</taxon>
        <taxon>Oceanospirillales</taxon>
        <taxon>Halomonadaceae</taxon>
        <taxon>Cobetia</taxon>
    </lineage>
</organism>
<proteinExistence type="predicted"/>
<dbReference type="EMBL" id="VNFH01000004">
    <property type="protein sequence ID" value="TVU71275.1"/>
    <property type="molecule type" value="Genomic_DNA"/>
</dbReference>
<dbReference type="AlphaFoldDB" id="A0A558HQ80"/>
<comment type="caution">
    <text evidence="1">The sequence shown here is derived from an EMBL/GenBank/DDBJ whole genome shotgun (WGS) entry which is preliminary data.</text>
</comment>
<dbReference type="OrthoDB" id="6217368at2"/>
<evidence type="ECO:0000313" key="2">
    <source>
        <dbReference type="Proteomes" id="UP000319941"/>
    </source>
</evidence>
<dbReference type="SUPFAM" id="SSF52540">
    <property type="entry name" value="P-loop containing nucleoside triphosphate hydrolases"/>
    <property type="match status" value="1"/>
</dbReference>
<dbReference type="RefSeq" id="WP_144727121.1">
    <property type="nucleotide sequence ID" value="NZ_CAWOWR010000097.1"/>
</dbReference>
<reference evidence="1 2" key="1">
    <citation type="submission" date="2019-07" db="EMBL/GenBank/DDBJ databases">
        <title>Diversity of Bacteria from Kongsfjorden, Arctic.</title>
        <authorList>
            <person name="Yu Y."/>
        </authorList>
    </citation>
    <scope>NUCLEOTIDE SEQUENCE [LARGE SCALE GENOMIC DNA]</scope>
    <source>
        <strain evidence="1 2">SM1923</strain>
    </source>
</reference>
<accession>A0A558HQ80</accession>
<evidence type="ECO:0000313" key="1">
    <source>
        <dbReference type="EMBL" id="TVU71275.1"/>
    </source>
</evidence>